<proteinExistence type="predicted"/>
<comment type="caution">
    <text evidence="4">The sequence shown here is derived from an EMBL/GenBank/DDBJ whole genome shotgun (WGS) entry which is preliminary data.</text>
</comment>
<dbReference type="Gene3D" id="3.30.2020.30">
    <property type="match status" value="1"/>
</dbReference>
<dbReference type="EMBL" id="JANUGW010000003">
    <property type="protein sequence ID" value="MCS0581031.1"/>
    <property type="molecule type" value="Genomic_DNA"/>
</dbReference>
<sequence>MTALPEAIENHAAQGVLALRWPDGREAHVTHARLRAACPCSGCRALRRAGGNVAVDATVRLADIEPVGAYGLNLTFSDGHRRGIYPFEMLSTFASM</sequence>
<dbReference type="PANTHER" id="PTHR35303">
    <property type="entry name" value="OS02G0197800 PROTEIN"/>
    <property type="match status" value="1"/>
</dbReference>
<dbReference type="PANTHER" id="PTHR35303:SF8">
    <property type="entry name" value="GAMMA-BUTYROBETAINE HYDROXYLASE-LIKE N-TERMINAL DOMAIN-CONTAINING PROTEIN"/>
    <property type="match status" value="1"/>
</dbReference>
<keyword evidence="5" id="KW-1185">Reference proteome</keyword>
<evidence type="ECO:0000256" key="1">
    <source>
        <dbReference type="ARBA" id="ARBA00022723"/>
    </source>
</evidence>
<accession>A0ABT1ZM88</accession>
<name>A0ABT1ZM88_9BURK</name>
<gene>
    <name evidence="4" type="ORF">NX784_05465</name>
</gene>
<dbReference type="Pfam" id="PF06155">
    <property type="entry name" value="GBBH-like_N"/>
    <property type="match status" value="1"/>
</dbReference>
<dbReference type="InterPro" id="IPR038492">
    <property type="entry name" value="GBBH-like_N_sf"/>
</dbReference>
<evidence type="ECO:0000259" key="3">
    <source>
        <dbReference type="Pfam" id="PF06155"/>
    </source>
</evidence>
<evidence type="ECO:0000313" key="5">
    <source>
        <dbReference type="Proteomes" id="UP001204151"/>
    </source>
</evidence>
<protein>
    <submittedName>
        <fullName evidence="4">DUF971 domain-containing protein</fullName>
    </submittedName>
</protein>
<keyword evidence="1" id="KW-0479">Metal-binding</keyword>
<dbReference type="Proteomes" id="UP001204151">
    <property type="component" value="Unassembled WGS sequence"/>
</dbReference>
<feature type="domain" description="Gamma-butyrobetaine hydroxylase-like N-terminal" evidence="3">
    <location>
        <begin position="8"/>
        <end position="90"/>
    </location>
</feature>
<evidence type="ECO:0000313" key="4">
    <source>
        <dbReference type="EMBL" id="MCS0581031.1"/>
    </source>
</evidence>
<keyword evidence="2" id="KW-0408">Iron</keyword>
<dbReference type="RefSeq" id="WP_258815654.1">
    <property type="nucleotide sequence ID" value="NZ_JANUGW010000003.1"/>
</dbReference>
<reference evidence="4 5" key="1">
    <citation type="submission" date="2022-08" db="EMBL/GenBank/DDBJ databases">
        <title>Reclassification of Massilia species as members of the genera Telluria, Duganella, Pseudoduganella, Mokoshia gen. nov. and Zemynaea gen. nov. using orthogonal and non-orthogonal genome-based approaches.</title>
        <authorList>
            <person name="Bowman J.P."/>
        </authorList>
    </citation>
    <scope>NUCLEOTIDE SEQUENCE [LARGE SCALE GENOMIC DNA]</scope>
    <source>
        <strain evidence="4 5">JCM 31316</strain>
    </source>
</reference>
<organism evidence="4 5">
    <name type="scientific">Massilia pinisoli</name>
    <dbReference type="NCBI Taxonomy" id="1772194"/>
    <lineage>
        <taxon>Bacteria</taxon>
        <taxon>Pseudomonadati</taxon>
        <taxon>Pseudomonadota</taxon>
        <taxon>Betaproteobacteria</taxon>
        <taxon>Burkholderiales</taxon>
        <taxon>Oxalobacteraceae</taxon>
        <taxon>Telluria group</taxon>
        <taxon>Massilia</taxon>
    </lineage>
</organism>
<evidence type="ECO:0000256" key="2">
    <source>
        <dbReference type="ARBA" id="ARBA00023004"/>
    </source>
</evidence>
<dbReference type="InterPro" id="IPR010376">
    <property type="entry name" value="GBBH-like_N"/>
</dbReference>